<accession>L1IRG1</accession>
<evidence type="ECO:0000313" key="3">
    <source>
        <dbReference type="EMBL" id="EKX38415.1"/>
    </source>
</evidence>
<dbReference type="Pfam" id="PF13185">
    <property type="entry name" value="GAF_2"/>
    <property type="match status" value="1"/>
</dbReference>
<organism evidence="3">
    <name type="scientific">Guillardia theta (strain CCMP2712)</name>
    <name type="common">Cryptophyte</name>
    <dbReference type="NCBI Taxonomy" id="905079"/>
    <lineage>
        <taxon>Eukaryota</taxon>
        <taxon>Cryptophyceae</taxon>
        <taxon>Pyrenomonadales</taxon>
        <taxon>Geminigeraceae</taxon>
        <taxon>Guillardia</taxon>
    </lineage>
</organism>
<dbReference type="SUPFAM" id="SSF55781">
    <property type="entry name" value="GAF domain-like"/>
    <property type="match status" value="6"/>
</dbReference>
<feature type="domain" description="GAF" evidence="2">
    <location>
        <begin position="577"/>
        <end position="733"/>
    </location>
</feature>
<evidence type="ECO:0000256" key="1">
    <source>
        <dbReference type="SAM" id="Coils"/>
    </source>
</evidence>
<dbReference type="HOGENOM" id="CLU_271106_0_0_1"/>
<dbReference type="Proteomes" id="UP000011087">
    <property type="component" value="Unassembled WGS sequence"/>
</dbReference>
<evidence type="ECO:0000313" key="4">
    <source>
        <dbReference type="EnsemblProtists" id="EKX38415"/>
    </source>
</evidence>
<dbReference type="PaxDb" id="55529-EKX38415"/>
<evidence type="ECO:0000259" key="2">
    <source>
        <dbReference type="SMART" id="SM00065"/>
    </source>
</evidence>
<protein>
    <recommendedName>
        <fullName evidence="2">GAF domain-containing protein</fullName>
    </recommendedName>
</protein>
<dbReference type="EnsemblProtists" id="EKX38415">
    <property type="protein sequence ID" value="EKX38415"/>
    <property type="gene ID" value="GUITHDRAFT_115386"/>
</dbReference>
<reference evidence="4" key="3">
    <citation type="submission" date="2015-06" db="UniProtKB">
        <authorList>
            <consortium name="EnsemblProtists"/>
        </authorList>
    </citation>
    <scope>IDENTIFICATION</scope>
</reference>
<sequence length="1198" mass="132295">MALTRSSWAAAVLERNQAEWLLVSGDGNMSRHVGGWGQGLLARALEGQVVLCNDVNAEPRYVSQKDCKGRGSSKEEPTCMLVVPLMDEDGDCIGALQVAGSKGKKFSKEDVAVLQLIALKLVCVLENCHFNHKHKSALDLGATQPTNLHVELRTMLKACEGDRASMTSTVERHITSVVNCQHVHIRLHHKRSGEAPDYLTDGSSSLGPLATESTRADVELTSISVPFGAHLSKRSVEEAAARGSRCFGSICGARDFSSASAEFVCWVEESLDAQGGVIRRRGTSEYEMYVNGRTSLVKDGQRWRSRMVEVVMETGEALVADRVWKEEETRTRRGGEEEEEEEEEDLLLWYETDNKRLASCILCVPLLNWSTREVEGVAFARRFSKAKFAQEEKQVVESMTLALSCHLLLSLRVAACARSSMQQQRFRSFARELTTMFREVDAKKLLHTSSLTLSNLLDAEQCHIFSVDRKSNEVAGQGTVTMPKDEGLFAQVLKSKKSLTVQPDPARPSAARAMILYPVVSSKHKVLAIIQLTSKESAGAGAMLEILHGETKLRKREWLMLAEQELGDQLSLPIDAAEKVMRRQMQRRVKEKLSCRAAVVYKFDPNWKQLTCLDPVGVLRRVSSVKGIVGHVFQTGEMVSSDDPLSVPHFHADADKPLEEDVKTLLCSALLDRAGNHVGVMLAVNKSNGKFSFKQSKFEDARQAVRADGAFLHAIGRLSGLTSLNEFLAELRQHVKQLMACSACSSYLLDRDMASFFTVDAGGNECRIPSSPDTVIGHVALKQTLVRVADLHKAPRQLGVSWAGGRCVRAKEEEEFSPHDELLLEDFIRVVVVETLRSVERNVRLLDLQQLPQTLLALTYHHRDAFSFFESAKSTLREALDCERVNLFLVDPEQQTVRLDQGLGYSDEVAQLEAQVRAAEKAAEEESERRELKLKLGHARRMQEELQGTFVSFPIGQGVAGRAATRQGVTNFSSVEHEKLQEVEKVSILGKPCRNMLCCRAVDGCERVVAVVQAINKRAGVFSQADASLLASLSPQLAASVAEAAHAQQLEHGRSRFMDLSRMAVDSLACLDETSLCELVLSWGPRVTGAHTCKLWVYDSKEGLLASSSASHGRRSLSLDEHSATAIGQAALSGERQLGQVEGGRRVQYEPVKSGTRTVGVLELRMSRSTESEDEKEAVEILIRMIANALERLSPTET</sequence>
<proteinExistence type="predicted"/>
<reference evidence="5" key="2">
    <citation type="submission" date="2012-11" db="EMBL/GenBank/DDBJ databases">
        <authorList>
            <person name="Kuo A."/>
            <person name="Curtis B.A."/>
            <person name="Tanifuji G."/>
            <person name="Burki F."/>
            <person name="Gruber A."/>
            <person name="Irimia M."/>
            <person name="Maruyama S."/>
            <person name="Arias M.C."/>
            <person name="Ball S.G."/>
            <person name="Gile G.H."/>
            <person name="Hirakawa Y."/>
            <person name="Hopkins J.F."/>
            <person name="Rensing S.A."/>
            <person name="Schmutz J."/>
            <person name="Symeonidi A."/>
            <person name="Elias M."/>
            <person name="Eveleigh R.J."/>
            <person name="Herman E.K."/>
            <person name="Klute M.J."/>
            <person name="Nakayama T."/>
            <person name="Obornik M."/>
            <person name="Reyes-Prieto A."/>
            <person name="Armbrust E.V."/>
            <person name="Aves S.J."/>
            <person name="Beiko R.G."/>
            <person name="Coutinho P."/>
            <person name="Dacks J.B."/>
            <person name="Durnford D.G."/>
            <person name="Fast N.M."/>
            <person name="Green B.R."/>
            <person name="Grisdale C."/>
            <person name="Hempe F."/>
            <person name="Henrissat B."/>
            <person name="Hoppner M.P."/>
            <person name="Ishida K.-I."/>
            <person name="Kim E."/>
            <person name="Koreny L."/>
            <person name="Kroth P.G."/>
            <person name="Liu Y."/>
            <person name="Malik S.-B."/>
            <person name="Maier U.G."/>
            <person name="McRose D."/>
            <person name="Mock T."/>
            <person name="Neilson J.A."/>
            <person name="Onodera N.T."/>
            <person name="Poole A.M."/>
            <person name="Pritham E.J."/>
            <person name="Richards T.A."/>
            <person name="Rocap G."/>
            <person name="Roy S.W."/>
            <person name="Sarai C."/>
            <person name="Schaack S."/>
            <person name="Shirato S."/>
            <person name="Slamovits C.H."/>
            <person name="Spencer D.F."/>
            <person name="Suzuki S."/>
            <person name="Worden A.Z."/>
            <person name="Zauner S."/>
            <person name="Barry K."/>
            <person name="Bell C."/>
            <person name="Bharti A.K."/>
            <person name="Crow J.A."/>
            <person name="Grimwood J."/>
            <person name="Kramer R."/>
            <person name="Lindquist E."/>
            <person name="Lucas S."/>
            <person name="Salamov A."/>
            <person name="McFadden G.I."/>
            <person name="Lane C.E."/>
            <person name="Keeling P.J."/>
            <person name="Gray M.W."/>
            <person name="Grigoriev I.V."/>
            <person name="Archibald J.M."/>
        </authorList>
    </citation>
    <scope>NUCLEOTIDE SEQUENCE</scope>
    <source>
        <strain evidence="5">CCMP2712</strain>
    </source>
</reference>
<feature type="coiled-coil region" evidence="1">
    <location>
        <begin position="909"/>
        <end position="942"/>
    </location>
</feature>
<dbReference type="KEGG" id="gtt:GUITHDRAFT_115386"/>
<name>L1IRG1_GUITC</name>
<feature type="domain" description="GAF" evidence="2">
    <location>
        <begin position="3"/>
        <end position="135"/>
    </location>
</feature>
<dbReference type="STRING" id="905079.L1IRG1"/>
<dbReference type="EMBL" id="JH993048">
    <property type="protein sequence ID" value="EKX38415.1"/>
    <property type="molecule type" value="Genomic_DNA"/>
</dbReference>
<dbReference type="RefSeq" id="XP_005825395.1">
    <property type="nucleotide sequence ID" value="XM_005825338.1"/>
</dbReference>
<reference evidence="3 5" key="1">
    <citation type="journal article" date="2012" name="Nature">
        <title>Algal genomes reveal evolutionary mosaicism and the fate of nucleomorphs.</title>
        <authorList>
            <consortium name="DOE Joint Genome Institute"/>
            <person name="Curtis B.A."/>
            <person name="Tanifuji G."/>
            <person name="Burki F."/>
            <person name="Gruber A."/>
            <person name="Irimia M."/>
            <person name="Maruyama S."/>
            <person name="Arias M.C."/>
            <person name="Ball S.G."/>
            <person name="Gile G.H."/>
            <person name="Hirakawa Y."/>
            <person name="Hopkins J.F."/>
            <person name="Kuo A."/>
            <person name="Rensing S.A."/>
            <person name="Schmutz J."/>
            <person name="Symeonidi A."/>
            <person name="Elias M."/>
            <person name="Eveleigh R.J."/>
            <person name="Herman E.K."/>
            <person name="Klute M.J."/>
            <person name="Nakayama T."/>
            <person name="Obornik M."/>
            <person name="Reyes-Prieto A."/>
            <person name="Armbrust E.V."/>
            <person name="Aves S.J."/>
            <person name="Beiko R.G."/>
            <person name="Coutinho P."/>
            <person name="Dacks J.B."/>
            <person name="Durnford D.G."/>
            <person name="Fast N.M."/>
            <person name="Green B.R."/>
            <person name="Grisdale C.J."/>
            <person name="Hempel F."/>
            <person name="Henrissat B."/>
            <person name="Hoppner M.P."/>
            <person name="Ishida K."/>
            <person name="Kim E."/>
            <person name="Koreny L."/>
            <person name="Kroth P.G."/>
            <person name="Liu Y."/>
            <person name="Malik S.B."/>
            <person name="Maier U.G."/>
            <person name="McRose D."/>
            <person name="Mock T."/>
            <person name="Neilson J.A."/>
            <person name="Onodera N.T."/>
            <person name="Poole A.M."/>
            <person name="Pritham E.J."/>
            <person name="Richards T.A."/>
            <person name="Rocap G."/>
            <person name="Roy S.W."/>
            <person name="Sarai C."/>
            <person name="Schaack S."/>
            <person name="Shirato S."/>
            <person name="Slamovits C.H."/>
            <person name="Spencer D.F."/>
            <person name="Suzuki S."/>
            <person name="Worden A.Z."/>
            <person name="Zauner S."/>
            <person name="Barry K."/>
            <person name="Bell C."/>
            <person name="Bharti A.K."/>
            <person name="Crow J.A."/>
            <person name="Grimwood J."/>
            <person name="Kramer R."/>
            <person name="Lindquist E."/>
            <person name="Lucas S."/>
            <person name="Salamov A."/>
            <person name="McFadden G.I."/>
            <person name="Lane C.E."/>
            <person name="Keeling P.J."/>
            <person name="Gray M.W."/>
            <person name="Grigoriev I.V."/>
            <person name="Archibald J.M."/>
        </authorList>
    </citation>
    <scope>NUCLEOTIDE SEQUENCE</scope>
    <source>
        <strain evidence="3 5">CCMP2712</strain>
    </source>
</reference>
<evidence type="ECO:0000313" key="5">
    <source>
        <dbReference type="Proteomes" id="UP000011087"/>
    </source>
</evidence>
<dbReference type="InterPro" id="IPR029016">
    <property type="entry name" value="GAF-like_dom_sf"/>
</dbReference>
<gene>
    <name evidence="3" type="ORF">GUITHDRAFT_115386</name>
</gene>
<dbReference type="OrthoDB" id="74705at2759"/>
<dbReference type="AlphaFoldDB" id="L1IRG1"/>
<dbReference type="InterPro" id="IPR003018">
    <property type="entry name" value="GAF"/>
</dbReference>
<dbReference type="Gene3D" id="3.30.450.40">
    <property type="match status" value="6"/>
</dbReference>
<feature type="domain" description="GAF" evidence="2">
    <location>
        <begin position="864"/>
        <end position="1051"/>
    </location>
</feature>
<dbReference type="GeneID" id="17295160"/>
<keyword evidence="1" id="KW-0175">Coiled coil</keyword>
<dbReference type="SMART" id="SM00065">
    <property type="entry name" value="GAF"/>
    <property type="match status" value="3"/>
</dbReference>
<keyword evidence="5" id="KW-1185">Reference proteome</keyword>